<comment type="caution">
    <text evidence="1">The sequence shown here is derived from an EMBL/GenBank/DDBJ whole genome shotgun (WGS) entry which is preliminary data.</text>
</comment>
<accession>A0A0F9IPH9</accession>
<protein>
    <submittedName>
        <fullName evidence="1">Uncharacterized protein</fullName>
    </submittedName>
</protein>
<organism evidence="1">
    <name type="scientific">marine sediment metagenome</name>
    <dbReference type="NCBI Taxonomy" id="412755"/>
    <lineage>
        <taxon>unclassified sequences</taxon>
        <taxon>metagenomes</taxon>
        <taxon>ecological metagenomes</taxon>
    </lineage>
</organism>
<reference evidence="1" key="1">
    <citation type="journal article" date="2015" name="Nature">
        <title>Complex archaea that bridge the gap between prokaryotes and eukaryotes.</title>
        <authorList>
            <person name="Spang A."/>
            <person name="Saw J.H."/>
            <person name="Jorgensen S.L."/>
            <person name="Zaremba-Niedzwiedzka K."/>
            <person name="Martijn J."/>
            <person name="Lind A.E."/>
            <person name="van Eijk R."/>
            <person name="Schleper C."/>
            <person name="Guy L."/>
            <person name="Ettema T.J."/>
        </authorList>
    </citation>
    <scope>NUCLEOTIDE SEQUENCE</scope>
</reference>
<name>A0A0F9IPH9_9ZZZZ</name>
<dbReference type="EMBL" id="LAZR01013487">
    <property type="protein sequence ID" value="KKM21754.1"/>
    <property type="molecule type" value="Genomic_DNA"/>
</dbReference>
<proteinExistence type="predicted"/>
<evidence type="ECO:0000313" key="1">
    <source>
        <dbReference type="EMBL" id="KKM21754.1"/>
    </source>
</evidence>
<sequence length="73" mass="7974">MIAESLATGGIVAVALGAIELAKASMAKRRNGSVDVLLKAQDRTMRDLMTETRNQTDTLTEILTIIKMERGQR</sequence>
<dbReference type="AlphaFoldDB" id="A0A0F9IPH9"/>
<gene>
    <name evidence="1" type="ORF">LCGC14_1632240</name>
</gene>